<comment type="caution">
    <text evidence="2">The sequence shown here is derived from an EMBL/GenBank/DDBJ whole genome shotgun (WGS) entry which is preliminary data.</text>
</comment>
<sequence>MSASMGSVARETTTRETLTTRFQPPGGEMELVPSPSERLPADELPAAGMRCSFEGDGAMTCGACRSDSDCQAGMGCVANRETRRFECLASECEEDTHCFPGLVCRPVTTGAAGPVIRRCVPSGGRRQGEPCDGLFISQAGACQEGLSCHRGLCGRPCRLDDALSCPEGQVCEDGLDGPVCFPDCRANGCPSGQQCKQLDDSDYQCLSEVKGDCPEKACGAGERCNMRLSQGRGVFWCAALCNPLRADSCPAGQICGMGSTTLSTCYSRCDPRAPDACGEGLSCTTVTEDMTQWGCSPVSSP</sequence>
<dbReference type="Proteomes" id="UP000011682">
    <property type="component" value="Unassembled WGS sequence"/>
</dbReference>
<reference evidence="2" key="1">
    <citation type="submission" date="2013-05" db="EMBL/GenBank/DDBJ databases">
        <title>Genome assembly of Cystobacter fuscus DSM 2262.</title>
        <authorList>
            <person name="Sharma G."/>
            <person name="Khatri I."/>
            <person name="Kaur C."/>
            <person name="Mayilraj S."/>
            <person name="Subramanian S."/>
        </authorList>
    </citation>
    <scope>NUCLEOTIDE SEQUENCE [LARGE SCALE GENOMIC DNA]</scope>
    <source>
        <strain evidence="2">DSM 2262</strain>
    </source>
</reference>
<dbReference type="eggNOG" id="ENOG5030TDF">
    <property type="taxonomic scope" value="Bacteria"/>
</dbReference>
<name>S9PLF7_CYSF2</name>
<proteinExistence type="predicted"/>
<protein>
    <submittedName>
        <fullName evidence="2">Uncharacterized protein</fullName>
    </submittedName>
</protein>
<evidence type="ECO:0000313" key="3">
    <source>
        <dbReference type="Proteomes" id="UP000011682"/>
    </source>
</evidence>
<organism evidence="2 3">
    <name type="scientific">Cystobacter fuscus (strain ATCC 25194 / DSM 2262 / NBRC 100088 / M29)</name>
    <dbReference type="NCBI Taxonomy" id="1242864"/>
    <lineage>
        <taxon>Bacteria</taxon>
        <taxon>Pseudomonadati</taxon>
        <taxon>Myxococcota</taxon>
        <taxon>Myxococcia</taxon>
        <taxon>Myxococcales</taxon>
        <taxon>Cystobacterineae</taxon>
        <taxon>Archangiaceae</taxon>
        <taxon>Cystobacter</taxon>
    </lineage>
</organism>
<accession>S9PLF7</accession>
<gene>
    <name evidence="2" type="ORF">D187_005718</name>
</gene>
<evidence type="ECO:0000313" key="2">
    <source>
        <dbReference type="EMBL" id="EPX63312.1"/>
    </source>
</evidence>
<dbReference type="AlphaFoldDB" id="S9PLF7"/>
<evidence type="ECO:0000256" key="1">
    <source>
        <dbReference type="SAM" id="MobiDB-lite"/>
    </source>
</evidence>
<dbReference type="EMBL" id="ANAH02000005">
    <property type="protein sequence ID" value="EPX63312.1"/>
    <property type="molecule type" value="Genomic_DNA"/>
</dbReference>
<keyword evidence="3" id="KW-1185">Reference proteome</keyword>
<feature type="region of interest" description="Disordered" evidence="1">
    <location>
        <begin position="1"/>
        <end position="38"/>
    </location>
</feature>